<dbReference type="EMBL" id="BAABCQ010000306">
    <property type="protein sequence ID" value="GAA4016998.1"/>
    <property type="molecule type" value="Genomic_DNA"/>
</dbReference>
<gene>
    <name evidence="2" type="ORF">GCM10022384_69800</name>
</gene>
<dbReference type="InterPro" id="IPR046129">
    <property type="entry name" value="DUF6126"/>
</dbReference>
<keyword evidence="1" id="KW-1133">Transmembrane helix</keyword>
<organism evidence="2 3">
    <name type="scientific">Streptomyces marokkonensis</name>
    <dbReference type="NCBI Taxonomy" id="324855"/>
    <lineage>
        <taxon>Bacteria</taxon>
        <taxon>Bacillati</taxon>
        <taxon>Actinomycetota</taxon>
        <taxon>Actinomycetes</taxon>
        <taxon>Kitasatosporales</taxon>
        <taxon>Streptomycetaceae</taxon>
        <taxon>Streptomyces</taxon>
    </lineage>
</organism>
<feature type="transmembrane region" description="Helical" evidence="1">
    <location>
        <begin position="35"/>
        <end position="57"/>
    </location>
</feature>
<reference evidence="3" key="1">
    <citation type="journal article" date="2019" name="Int. J. Syst. Evol. Microbiol.">
        <title>The Global Catalogue of Microorganisms (GCM) 10K type strain sequencing project: providing services to taxonomists for standard genome sequencing and annotation.</title>
        <authorList>
            <consortium name="The Broad Institute Genomics Platform"/>
            <consortium name="The Broad Institute Genome Sequencing Center for Infectious Disease"/>
            <person name="Wu L."/>
            <person name="Ma J."/>
        </authorList>
    </citation>
    <scope>NUCLEOTIDE SEQUENCE [LARGE SCALE GENOMIC DNA]</scope>
    <source>
        <strain evidence="3">JCM 17027</strain>
    </source>
</reference>
<name>A0ABP7SV77_9ACTN</name>
<sequence>MPGAGHHAGAPCPRTGPPHLWRDAMNLQEKFPRALWVRLFVYLVVGHVLAAFIYLLFEVGANSQ</sequence>
<keyword evidence="3" id="KW-1185">Reference proteome</keyword>
<keyword evidence="1" id="KW-0472">Membrane</keyword>
<protein>
    <recommendedName>
        <fullName evidence="4">Small hydrophobic protein</fullName>
    </recommendedName>
</protein>
<evidence type="ECO:0000313" key="3">
    <source>
        <dbReference type="Proteomes" id="UP001500034"/>
    </source>
</evidence>
<proteinExistence type="predicted"/>
<dbReference type="Pfam" id="PF19621">
    <property type="entry name" value="DUF6126"/>
    <property type="match status" value="1"/>
</dbReference>
<evidence type="ECO:0000256" key="1">
    <source>
        <dbReference type="SAM" id="Phobius"/>
    </source>
</evidence>
<comment type="caution">
    <text evidence="2">The sequence shown here is derived from an EMBL/GenBank/DDBJ whole genome shotgun (WGS) entry which is preliminary data.</text>
</comment>
<accession>A0ABP7SV77</accession>
<evidence type="ECO:0000313" key="2">
    <source>
        <dbReference type="EMBL" id="GAA4016998.1"/>
    </source>
</evidence>
<dbReference type="Proteomes" id="UP001500034">
    <property type="component" value="Unassembled WGS sequence"/>
</dbReference>
<evidence type="ECO:0008006" key="4">
    <source>
        <dbReference type="Google" id="ProtNLM"/>
    </source>
</evidence>
<keyword evidence="1" id="KW-0812">Transmembrane</keyword>